<feature type="region of interest" description="Disordered" evidence="1">
    <location>
        <begin position="81"/>
        <end position="130"/>
    </location>
</feature>
<dbReference type="EMBL" id="JBCGBO010000002">
    <property type="protein sequence ID" value="KAK9220885.1"/>
    <property type="molecule type" value="Genomic_DNA"/>
</dbReference>
<keyword evidence="3" id="KW-1185">Reference proteome</keyword>
<feature type="compositionally biased region" description="Basic and acidic residues" evidence="1">
    <location>
        <begin position="100"/>
        <end position="130"/>
    </location>
</feature>
<comment type="caution">
    <text evidence="2">The sequence shown here is derived from an EMBL/GenBank/DDBJ whole genome shotgun (WGS) entry which is preliminary data.</text>
</comment>
<dbReference type="Proteomes" id="UP001428341">
    <property type="component" value="Unassembled WGS sequence"/>
</dbReference>
<feature type="compositionally biased region" description="Acidic residues" evidence="1">
    <location>
        <begin position="81"/>
        <end position="99"/>
    </location>
</feature>
<accession>A0AAP0QRZ1</accession>
<reference evidence="2 3" key="1">
    <citation type="submission" date="2024-05" db="EMBL/GenBank/DDBJ databases">
        <title>Haplotype-resolved chromosome-level genome assembly of Huyou (Citrus changshanensis).</title>
        <authorList>
            <person name="Miao C."/>
            <person name="Chen W."/>
            <person name="Wu Y."/>
            <person name="Wang L."/>
            <person name="Zhao S."/>
            <person name="Grierson D."/>
            <person name="Xu C."/>
            <person name="Chen K."/>
        </authorList>
    </citation>
    <scope>NUCLEOTIDE SEQUENCE [LARGE SCALE GENOMIC DNA]</scope>
    <source>
        <strain evidence="2">01-14</strain>
        <tissue evidence="2">Leaf</tissue>
    </source>
</reference>
<proteinExistence type="predicted"/>
<gene>
    <name evidence="2" type="ORF">WN944_009309</name>
</gene>
<protein>
    <submittedName>
        <fullName evidence="2">Uncharacterized protein</fullName>
    </submittedName>
</protein>
<dbReference type="AlphaFoldDB" id="A0AAP0QRZ1"/>
<name>A0AAP0QRZ1_9ROSI</name>
<organism evidence="2 3">
    <name type="scientific">Citrus x changshan-huyou</name>
    <dbReference type="NCBI Taxonomy" id="2935761"/>
    <lineage>
        <taxon>Eukaryota</taxon>
        <taxon>Viridiplantae</taxon>
        <taxon>Streptophyta</taxon>
        <taxon>Embryophyta</taxon>
        <taxon>Tracheophyta</taxon>
        <taxon>Spermatophyta</taxon>
        <taxon>Magnoliopsida</taxon>
        <taxon>eudicotyledons</taxon>
        <taxon>Gunneridae</taxon>
        <taxon>Pentapetalae</taxon>
        <taxon>rosids</taxon>
        <taxon>malvids</taxon>
        <taxon>Sapindales</taxon>
        <taxon>Rutaceae</taxon>
        <taxon>Aurantioideae</taxon>
        <taxon>Citrus</taxon>
    </lineage>
</organism>
<evidence type="ECO:0000313" key="3">
    <source>
        <dbReference type="Proteomes" id="UP001428341"/>
    </source>
</evidence>
<evidence type="ECO:0000256" key="1">
    <source>
        <dbReference type="SAM" id="MobiDB-lite"/>
    </source>
</evidence>
<evidence type="ECO:0000313" key="2">
    <source>
        <dbReference type="EMBL" id="KAK9220885.1"/>
    </source>
</evidence>
<sequence>MVEISTPSFLIVSEARQLSGDLPAKSIGGPTRSGDFPVESTLFLLAKHSRPVTELFTVWSSSQRQPPRDDINCSCLAELEEGEYGEDEVGVDEDEEEENGSVHDDGEGEREADTENYEAKNDLQHRELQV</sequence>